<name>A0A191ZCY3_9CAUD</name>
<reference evidence="1 2" key="1">
    <citation type="submission" date="2017-06" db="EMBL/GenBank/DDBJ databases">
        <authorList>
            <person name="Kim H.J."/>
            <person name="Triplett B.A."/>
        </authorList>
    </citation>
    <scope>NUCLEOTIDE SEQUENCE [LARGE SCALE GENOMIC DNA]</scope>
</reference>
<proteinExistence type="predicted"/>
<organism evidence="1 2">
    <name type="scientific">Erwinia phage vB_EamP_Rexella</name>
    <dbReference type="NCBI Taxonomy" id="1852642"/>
    <lineage>
        <taxon>Viruses</taxon>
        <taxon>Duplodnaviria</taxon>
        <taxon>Heunggongvirae</taxon>
        <taxon>Uroviricota</taxon>
        <taxon>Caudoviricetes</taxon>
        <taxon>Schitoviridae</taxon>
        <taxon>Erskinevirinae</taxon>
        <taxon>Johnsonvirus</taxon>
        <taxon>Johnsonvirus frozen</taxon>
    </lineage>
</organism>
<dbReference type="InterPro" id="IPR021686">
    <property type="entry name" value="DUF3268"/>
</dbReference>
<gene>
    <name evidence="1" type="ORF">REXELLA_20</name>
</gene>
<dbReference type="Pfam" id="PF11672">
    <property type="entry name" value="DUF3268"/>
    <property type="match status" value="1"/>
</dbReference>
<protein>
    <submittedName>
        <fullName evidence="1">Uncharacterized protein</fullName>
    </submittedName>
</protein>
<evidence type="ECO:0000313" key="2">
    <source>
        <dbReference type="Proteomes" id="UP000229077"/>
    </source>
</evidence>
<dbReference type="Proteomes" id="UP000229077">
    <property type="component" value="Segment"/>
</dbReference>
<sequence length="128" mass="14179">MSKLQVTCQYCNKPAVLVQGDVIYEHRPDLAHLYFWQCEPCNAYVGCHKAGNGHGDGTTPLGILANAELRKAKSAVHAKLDPLWKNGSCTRREAYAMLAKAMGIPSYECHIGMFTLERCKQALLLLSQ</sequence>
<accession>A0A191ZCY3</accession>
<dbReference type="EMBL" id="KX098390">
    <property type="protein sequence ID" value="ANJ65249.1"/>
    <property type="molecule type" value="Genomic_DNA"/>
</dbReference>
<evidence type="ECO:0000313" key="1">
    <source>
        <dbReference type="EMBL" id="ANJ65249.1"/>
    </source>
</evidence>